<keyword evidence="3 7" id="KW-0812">Transmembrane</keyword>
<dbReference type="GeneID" id="34527835"/>
<dbReference type="GO" id="GO:0015606">
    <property type="term" value="F:spermidine transmembrane transporter activity"/>
    <property type="evidence" value="ECO:0007669"/>
    <property type="project" value="EnsemblFungi"/>
</dbReference>
<evidence type="ECO:0000256" key="2">
    <source>
        <dbReference type="ARBA" id="ARBA00022448"/>
    </source>
</evidence>
<dbReference type="PANTHER" id="PTHR23502:SF31">
    <property type="entry name" value="POLYAMINE TRANSPORTER 1"/>
    <property type="match status" value="1"/>
</dbReference>
<dbReference type="CDD" id="cd17323">
    <property type="entry name" value="MFS_Tpo1_MDR_like"/>
    <property type="match status" value="1"/>
</dbReference>
<feature type="transmembrane region" description="Helical" evidence="7">
    <location>
        <begin position="185"/>
        <end position="208"/>
    </location>
</feature>
<feature type="transmembrane region" description="Helical" evidence="7">
    <location>
        <begin position="220"/>
        <end position="237"/>
    </location>
</feature>
<dbReference type="EMBL" id="HE978322">
    <property type="protein sequence ID" value="CCK72092.1"/>
    <property type="molecule type" value="Genomic_DNA"/>
</dbReference>
<evidence type="ECO:0000256" key="6">
    <source>
        <dbReference type="SAM" id="MobiDB-lite"/>
    </source>
</evidence>
<evidence type="ECO:0000256" key="3">
    <source>
        <dbReference type="ARBA" id="ARBA00022692"/>
    </source>
</evidence>
<gene>
    <name evidence="9" type="primary">KNAG0I03080</name>
    <name evidence="9" type="ordered locus">KNAG_0I03080</name>
</gene>
<dbReference type="InterPro" id="IPR011701">
    <property type="entry name" value="MFS"/>
</dbReference>
<feature type="transmembrane region" description="Helical" evidence="7">
    <location>
        <begin position="527"/>
        <end position="549"/>
    </location>
</feature>
<feature type="transmembrane region" description="Helical" evidence="7">
    <location>
        <begin position="422"/>
        <end position="441"/>
    </location>
</feature>
<dbReference type="RefSeq" id="XP_022466337.1">
    <property type="nucleotide sequence ID" value="XM_022609997.1"/>
</dbReference>
<feature type="compositionally biased region" description="Low complexity" evidence="6">
    <location>
        <begin position="24"/>
        <end position="44"/>
    </location>
</feature>
<dbReference type="OMA" id="AQNWPLR"/>
<sequence>MSADSNEHTSVSSVTQKERDDLSQDSSSLSPAGSSSASASAPGSMVSDLVGFTGQGTSEKPGNHLDGLSLQKTDTITSRAESAVDMNRRLSKILTGQYDEQDKIEVDYSNTLPMGGDRAYPPALPDAEQYVVTFDGPNDPLHPFNWSLKKKVMICVVLCLDCLCITMASSIFASAVPQICEKYHVIQVVAILGITLFVLGFAASPIIYAPLSEIYGRKGVLVIAAFGFALFQFAVATAENLQTIFICRFFGGLIGAAPMAVVPAAFADMFDTNMRGKAICLFSLGVFVGPILSPVMGSYIAQRTTWRWLEYVVGCFASFNFLLLSYFYDETHHPIILVRKAKQMRRETNNWGIHAAHESVELSIKDIIQKTVTRPLIMLCVEPTLLIITIYNSFVYGILYLMLEAYPIVFVEGYGYRENGELPYIALIIGMLVCAAFIWYFEGDYLKRVRKAGKLVPEARLYPMIYAGIVFPIGILWFCWTGYYPKKIHWICPTIGGSFIGFGLMGIFLPCLNYIIESYLLVAASAVAANTFLRSAFGAAFPLFAGYMFRGMGTGWAGLLLGLFAAAMIPVPFFFLKYGARIRSHSKFGFSN</sequence>
<evidence type="ECO:0000313" key="9">
    <source>
        <dbReference type="EMBL" id="CCK72092.1"/>
    </source>
</evidence>
<dbReference type="HOGENOM" id="CLU_008455_11_4_1"/>
<dbReference type="Pfam" id="PF07690">
    <property type="entry name" value="MFS_1"/>
    <property type="match status" value="1"/>
</dbReference>
<proteinExistence type="predicted"/>
<dbReference type="GO" id="GO:0000297">
    <property type="term" value="F:spermine transmembrane transporter activity"/>
    <property type="evidence" value="ECO:0007669"/>
    <property type="project" value="EnsemblFungi"/>
</dbReference>
<dbReference type="PROSITE" id="PS50850">
    <property type="entry name" value="MFS"/>
    <property type="match status" value="1"/>
</dbReference>
<dbReference type="InterPro" id="IPR036259">
    <property type="entry name" value="MFS_trans_sf"/>
</dbReference>
<protein>
    <recommendedName>
        <fullName evidence="8">Major facilitator superfamily (MFS) profile domain-containing protein</fullName>
    </recommendedName>
</protein>
<dbReference type="AlphaFoldDB" id="J7S2L3"/>
<feature type="transmembrane region" description="Helical" evidence="7">
    <location>
        <begin position="278"/>
        <end position="302"/>
    </location>
</feature>
<keyword evidence="4 7" id="KW-1133">Transmembrane helix</keyword>
<dbReference type="STRING" id="1071383.J7S2L3"/>
<feature type="transmembrane region" description="Helical" evidence="7">
    <location>
        <begin position="152"/>
        <end position="173"/>
    </location>
</feature>
<dbReference type="GO" id="GO:0015847">
    <property type="term" value="P:putrescine transport"/>
    <property type="evidence" value="ECO:0007669"/>
    <property type="project" value="EnsemblFungi"/>
</dbReference>
<dbReference type="OrthoDB" id="9986881at2759"/>
<feature type="transmembrane region" description="Helical" evidence="7">
    <location>
        <begin position="308"/>
        <end position="328"/>
    </location>
</feature>
<feature type="transmembrane region" description="Helical" evidence="7">
    <location>
        <begin position="461"/>
        <end position="483"/>
    </location>
</feature>
<dbReference type="Proteomes" id="UP000006310">
    <property type="component" value="Chromosome 9"/>
</dbReference>
<dbReference type="PANTHER" id="PTHR23502">
    <property type="entry name" value="MAJOR FACILITATOR SUPERFAMILY"/>
    <property type="match status" value="1"/>
</dbReference>
<evidence type="ECO:0000256" key="5">
    <source>
        <dbReference type="ARBA" id="ARBA00023136"/>
    </source>
</evidence>
<feature type="transmembrane region" description="Helical" evidence="7">
    <location>
        <begin position="555"/>
        <end position="576"/>
    </location>
</feature>
<evidence type="ECO:0000256" key="1">
    <source>
        <dbReference type="ARBA" id="ARBA00004141"/>
    </source>
</evidence>
<organism evidence="9 10">
    <name type="scientific">Huiozyma naganishii (strain ATCC MYA-139 / BCRC 22969 / CBS 8797 / KCTC 17520 / NBRC 10181 / NCYC 3082 / Yp74L-3)</name>
    <name type="common">Yeast</name>
    <name type="synonym">Kazachstania naganishii</name>
    <dbReference type="NCBI Taxonomy" id="1071383"/>
    <lineage>
        <taxon>Eukaryota</taxon>
        <taxon>Fungi</taxon>
        <taxon>Dikarya</taxon>
        <taxon>Ascomycota</taxon>
        <taxon>Saccharomycotina</taxon>
        <taxon>Saccharomycetes</taxon>
        <taxon>Saccharomycetales</taxon>
        <taxon>Saccharomycetaceae</taxon>
        <taxon>Huiozyma</taxon>
    </lineage>
</organism>
<dbReference type="GO" id="GO:0000329">
    <property type="term" value="C:fungal-type vacuole membrane"/>
    <property type="evidence" value="ECO:0007669"/>
    <property type="project" value="EnsemblFungi"/>
</dbReference>
<reference evidence="10" key="2">
    <citation type="submission" date="2012-08" db="EMBL/GenBank/DDBJ databases">
        <title>Genome sequence of Kazachstania naganishii.</title>
        <authorList>
            <person name="Gordon J.L."/>
            <person name="Armisen D."/>
            <person name="Proux-Wera E."/>
            <person name="OhEigeartaigh S.S."/>
            <person name="Byrne K.P."/>
            <person name="Wolfe K.H."/>
        </authorList>
    </citation>
    <scope>NUCLEOTIDE SEQUENCE [LARGE SCALE GENOMIC DNA]</scope>
    <source>
        <strain evidence="10">ATCC MYA-139 / BCRC 22969 / CBS 8797 / CCRC 22969 / KCTC 17520 / NBRC 10181 / NCYC 3082</strain>
    </source>
</reference>
<dbReference type="SUPFAM" id="SSF103473">
    <property type="entry name" value="MFS general substrate transporter"/>
    <property type="match status" value="1"/>
</dbReference>
<dbReference type="Gene3D" id="1.20.1250.20">
    <property type="entry name" value="MFS general substrate transporter like domains"/>
    <property type="match status" value="1"/>
</dbReference>
<feature type="transmembrane region" description="Helical" evidence="7">
    <location>
        <begin position="243"/>
        <end position="266"/>
    </location>
</feature>
<dbReference type="GO" id="GO:0033101">
    <property type="term" value="C:cellular bud membrane"/>
    <property type="evidence" value="ECO:0007669"/>
    <property type="project" value="EnsemblFungi"/>
</dbReference>
<feature type="domain" description="Major facilitator superfamily (MFS) profile" evidence="8">
    <location>
        <begin position="154"/>
        <end position="592"/>
    </location>
</feature>
<evidence type="ECO:0000313" key="10">
    <source>
        <dbReference type="Proteomes" id="UP000006310"/>
    </source>
</evidence>
<name>J7S2L3_HUIN7</name>
<feature type="region of interest" description="Disordered" evidence="6">
    <location>
        <begin position="1"/>
        <end position="71"/>
    </location>
</feature>
<dbReference type="eggNOG" id="KOG0255">
    <property type="taxonomic scope" value="Eukaryota"/>
</dbReference>
<keyword evidence="10" id="KW-1185">Reference proteome</keyword>
<evidence type="ECO:0000259" key="8">
    <source>
        <dbReference type="PROSITE" id="PS50850"/>
    </source>
</evidence>
<feature type="transmembrane region" description="Helical" evidence="7">
    <location>
        <begin position="495"/>
        <end position="515"/>
    </location>
</feature>
<keyword evidence="2" id="KW-0813">Transport</keyword>
<dbReference type="InterPro" id="IPR020846">
    <property type="entry name" value="MFS_dom"/>
</dbReference>
<comment type="subcellular location">
    <subcellularLocation>
        <location evidence="1">Membrane</location>
        <topology evidence="1">Multi-pass membrane protein</topology>
    </subcellularLocation>
</comment>
<dbReference type="KEGG" id="kng:KNAG_0I03080"/>
<accession>J7S2L3</accession>
<feature type="transmembrane region" description="Helical" evidence="7">
    <location>
        <begin position="376"/>
        <end position="402"/>
    </location>
</feature>
<reference evidence="9 10" key="1">
    <citation type="journal article" date="2011" name="Proc. Natl. Acad. Sci. U.S.A.">
        <title>Evolutionary erosion of yeast sex chromosomes by mating-type switching accidents.</title>
        <authorList>
            <person name="Gordon J.L."/>
            <person name="Armisen D."/>
            <person name="Proux-Wera E."/>
            <person name="Oheigeartaigh S.S."/>
            <person name="Byrne K.P."/>
            <person name="Wolfe K.H."/>
        </authorList>
    </citation>
    <scope>NUCLEOTIDE SEQUENCE [LARGE SCALE GENOMIC DNA]</scope>
    <source>
        <strain evidence="10">ATCC MYA-139 / BCRC 22969 / CBS 8797 / CCRC 22969 / KCTC 17520 / NBRC 10181 / NCYC 3082</strain>
    </source>
</reference>
<evidence type="ECO:0000256" key="7">
    <source>
        <dbReference type="SAM" id="Phobius"/>
    </source>
</evidence>
<keyword evidence="5 7" id="KW-0472">Membrane</keyword>
<dbReference type="FunFam" id="1.20.1250.20:FF:000011">
    <property type="entry name" value="MFS multidrug transporter, putative"/>
    <property type="match status" value="1"/>
</dbReference>
<dbReference type="GO" id="GO:0034599">
    <property type="term" value="P:cellular response to oxidative stress"/>
    <property type="evidence" value="ECO:0007669"/>
    <property type="project" value="EnsemblFungi"/>
</dbReference>
<evidence type="ECO:0000256" key="4">
    <source>
        <dbReference type="ARBA" id="ARBA00022989"/>
    </source>
</evidence>